<dbReference type="RefSeq" id="WP_126161791.1">
    <property type="nucleotide sequence ID" value="NZ_RQPJ01000003.1"/>
</dbReference>
<dbReference type="Pfam" id="PF00534">
    <property type="entry name" value="Glycos_transf_1"/>
    <property type="match status" value="1"/>
</dbReference>
<dbReference type="OrthoDB" id="791981at2"/>
<comment type="caution">
    <text evidence="2">The sequence shown here is derived from an EMBL/GenBank/DDBJ whole genome shotgun (WGS) entry which is preliminary data.</text>
</comment>
<dbReference type="EMBL" id="RQPJ01000003">
    <property type="protein sequence ID" value="RTE53803.1"/>
    <property type="molecule type" value="Genomic_DNA"/>
</dbReference>
<reference evidence="2 3" key="1">
    <citation type="submission" date="2018-11" db="EMBL/GenBank/DDBJ databases">
        <title>Arenibacter aquaticus sp.nov., a marine bacterium isolated from surface seawater in the South China Sea.</title>
        <authorList>
            <person name="Guo J."/>
            <person name="Sun J."/>
        </authorList>
    </citation>
    <scope>NUCLEOTIDE SEQUENCE [LARGE SCALE GENOMIC DNA]</scope>
    <source>
        <strain evidence="2 3">GUO666</strain>
    </source>
</reference>
<dbReference type="InterPro" id="IPR001296">
    <property type="entry name" value="Glyco_trans_1"/>
</dbReference>
<evidence type="ECO:0000313" key="2">
    <source>
        <dbReference type="EMBL" id="RTE53803.1"/>
    </source>
</evidence>
<name>A0A3S0AEK8_9FLAO</name>
<dbReference type="PANTHER" id="PTHR12526">
    <property type="entry name" value="GLYCOSYLTRANSFERASE"/>
    <property type="match status" value="1"/>
</dbReference>
<dbReference type="Gene3D" id="3.40.50.2000">
    <property type="entry name" value="Glycogen Phosphorylase B"/>
    <property type="match status" value="2"/>
</dbReference>
<dbReference type="SUPFAM" id="SSF53756">
    <property type="entry name" value="UDP-Glycosyltransferase/glycogen phosphorylase"/>
    <property type="match status" value="1"/>
</dbReference>
<sequence>MNYSSKIKITFILPSLRAGGAERVMSFVAQNINSKIFDVTLLIVGYEKDSQYNVSGINLIFLNESRVLKAIPKLLRYLWISKQDIIISAIGHLNTVMGLLSIFTPKTKFIAREVNVNSVLKEHSENKPLVGFHFISSLSKRFMDKIICQSNDMAADVINNSKVNKNKIIIINNPISKKFQAKKDDNQNFSELLKFITVGRLAKQKGHLRILEALHKLNIPFHYTIVGDGPEKDVIFDTISEYELDTSVTHIPYTTKVEEYLAKNDIFLQGSYVEGFPNALLESCAVGTPVLAFEAPGGIDEIIEEGVNGYIAHSIEDYVNKIELLSKSLKVLKPRQVSNSVLSKYSSEKILSQYENLFISLIEPNNLNT</sequence>
<dbReference type="CDD" id="cd03811">
    <property type="entry name" value="GT4_GT28_WabH-like"/>
    <property type="match status" value="1"/>
</dbReference>
<accession>A0A3S0AEK8</accession>
<dbReference type="GO" id="GO:0016757">
    <property type="term" value="F:glycosyltransferase activity"/>
    <property type="evidence" value="ECO:0007669"/>
    <property type="project" value="InterPro"/>
</dbReference>
<evidence type="ECO:0000259" key="1">
    <source>
        <dbReference type="Pfam" id="PF00534"/>
    </source>
</evidence>
<dbReference type="PANTHER" id="PTHR12526:SF630">
    <property type="entry name" value="GLYCOSYLTRANSFERASE"/>
    <property type="match status" value="1"/>
</dbReference>
<protein>
    <submittedName>
        <fullName evidence="2">Glycosyltransferase</fullName>
    </submittedName>
</protein>
<feature type="domain" description="Glycosyl transferase family 1" evidence="1">
    <location>
        <begin position="182"/>
        <end position="327"/>
    </location>
</feature>
<proteinExistence type="predicted"/>
<keyword evidence="3" id="KW-1185">Reference proteome</keyword>
<gene>
    <name evidence="2" type="ORF">EHW67_07660</name>
</gene>
<dbReference type="AlphaFoldDB" id="A0A3S0AEK8"/>
<dbReference type="Proteomes" id="UP000267585">
    <property type="component" value="Unassembled WGS sequence"/>
</dbReference>
<evidence type="ECO:0000313" key="3">
    <source>
        <dbReference type="Proteomes" id="UP000267585"/>
    </source>
</evidence>
<keyword evidence="2" id="KW-0808">Transferase</keyword>
<organism evidence="2 3">
    <name type="scientific">Arenibacter aquaticus</name>
    <dbReference type="NCBI Taxonomy" id="2489054"/>
    <lineage>
        <taxon>Bacteria</taxon>
        <taxon>Pseudomonadati</taxon>
        <taxon>Bacteroidota</taxon>
        <taxon>Flavobacteriia</taxon>
        <taxon>Flavobacteriales</taxon>
        <taxon>Flavobacteriaceae</taxon>
        <taxon>Arenibacter</taxon>
    </lineage>
</organism>